<dbReference type="EMBL" id="JAGTTN010000002">
    <property type="protein sequence ID" value="MCC2032428.1"/>
    <property type="molecule type" value="Genomic_DNA"/>
</dbReference>
<dbReference type="RefSeq" id="WP_229384364.1">
    <property type="nucleotide sequence ID" value="NZ_JAGTTN010000002.1"/>
</dbReference>
<organism evidence="1 2">
    <name type="scientific">Microbacterium allomyrinae</name>
    <dbReference type="NCBI Taxonomy" id="2830666"/>
    <lineage>
        <taxon>Bacteria</taxon>
        <taxon>Bacillati</taxon>
        <taxon>Actinomycetota</taxon>
        <taxon>Actinomycetes</taxon>
        <taxon>Micrococcales</taxon>
        <taxon>Microbacteriaceae</taxon>
        <taxon>Microbacterium</taxon>
    </lineage>
</organism>
<reference evidence="1" key="1">
    <citation type="submission" date="2021-04" db="EMBL/GenBank/DDBJ databases">
        <title>Microbacterium tenobrionis sp. nov. and Microbacterium allomyrinae sp. nov., isolated from larvae of Tenobrio molitor and Allomyrina dichotoma, respectively.</title>
        <authorList>
            <person name="Lee S.D."/>
        </authorList>
    </citation>
    <scope>NUCLEOTIDE SEQUENCE</scope>
    <source>
        <strain evidence="1">BWT-G7</strain>
    </source>
</reference>
<evidence type="ECO:0000313" key="2">
    <source>
        <dbReference type="Proteomes" id="UP001139354"/>
    </source>
</evidence>
<dbReference type="AlphaFoldDB" id="A0A9X1S3W9"/>
<dbReference type="Proteomes" id="UP001139354">
    <property type="component" value="Unassembled WGS sequence"/>
</dbReference>
<keyword evidence="2" id="KW-1185">Reference proteome</keyword>
<gene>
    <name evidence="1" type="ORF">KEC57_09600</name>
</gene>
<comment type="caution">
    <text evidence="1">The sequence shown here is derived from an EMBL/GenBank/DDBJ whole genome shotgun (WGS) entry which is preliminary data.</text>
</comment>
<evidence type="ECO:0000313" key="1">
    <source>
        <dbReference type="EMBL" id="MCC2032428.1"/>
    </source>
</evidence>
<protein>
    <submittedName>
        <fullName evidence="1">Uncharacterized protein</fullName>
    </submittedName>
</protein>
<name>A0A9X1S3W9_9MICO</name>
<accession>A0A9X1S3W9</accession>
<proteinExistence type="predicted"/>
<sequence length="66" mass="7308">MDGSTLILADRLSRERAAALDLEQRIRLSVVDRGIVITPARPVVDALVGLGMWLRSALNPPRPRYV</sequence>